<dbReference type="Gene3D" id="3.30.470.30">
    <property type="entry name" value="DNA ligase/mRNA capping enzyme"/>
    <property type="match status" value="1"/>
</dbReference>
<reference evidence="3" key="1">
    <citation type="submission" date="2015-05" db="EMBL/GenBank/DDBJ databases">
        <authorList>
            <consortium name="Pathogen Informatics"/>
        </authorList>
    </citation>
    <scope>NUCLEOTIDE SEQUENCE [LARGE SCALE GENOMIC DNA]</scope>
    <source>
        <strain evidence="3">T1-815</strain>
    </source>
</reference>
<sequence>MKHYIEIQRLRTQDVVVDDTLTLEKNTDAFIQGDIISITEKIDGANSSIYYDKKLDRLRCFSSKNELDFSNQLRGFLIYVKSLDMGPFIKYPNYIFFGEWLVSHTVIYDESNYNKWYLFSVYDTVSGRWLSQDFVKKFAEKYDFFYPHELYYGPFMSWSHCLSFANDPAYGTQQEGIVIKNQTALEQERGPHILKYVNPEFKETQKKNHKRKLEDPNKLNEKAEAEEYIRMIVTDARVMKCYHKLVDNGILPEKFELKYMKHVAQNLPKAVYEDCVKEELEILKKAGEFGGKLCSKVTMEIIKDKLKIG</sequence>
<protein>
    <recommendedName>
        <fullName evidence="1">RNA ligase domain-containing protein</fullName>
    </recommendedName>
</protein>
<dbReference type="SUPFAM" id="SSF56091">
    <property type="entry name" value="DNA ligase/mRNA capping enzyme, catalytic domain"/>
    <property type="match status" value="1"/>
</dbReference>
<evidence type="ECO:0000313" key="2">
    <source>
        <dbReference type="EMBL" id="CRL33741.1"/>
    </source>
</evidence>
<name>A0A0M6WFA8_9FIRM</name>
<dbReference type="Proteomes" id="UP000049472">
    <property type="component" value="Unassembled WGS sequence"/>
</dbReference>
<dbReference type="EMBL" id="CVRQ01000009">
    <property type="protein sequence ID" value="CRL33741.1"/>
    <property type="molecule type" value="Genomic_DNA"/>
</dbReference>
<evidence type="ECO:0000259" key="1">
    <source>
        <dbReference type="Pfam" id="PF09414"/>
    </source>
</evidence>
<accession>A0A0M6WFA8</accession>
<dbReference type="Pfam" id="PF09414">
    <property type="entry name" value="RNA_ligase"/>
    <property type="match status" value="1"/>
</dbReference>
<dbReference type="AlphaFoldDB" id="A0A0M6WFA8"/>
<evidence type="ECO:0000313" key="3">
    <source>
        <dbReference type="Proteomes" id="UP000049472"/>
    </source>
</evidence>
<feature type="domain" description="RNA ligase" evidence="1">
    <location>
        <begin position="36"/>
        <end position="197"/>
    </location>
</feature>
<dbReference type="InterPro" id="IPR021122">
    <property type="entry name" value="RNA_ligase_dom_REL/Rnl2"/>
</dbReference>
<proteinExistence type="predicted"/>
<dbReference type="RefSeq" id="WP_055061107.1">
    <property type="nucleotide sequence ID" value="NZ_CVRQ01000009.1"/>
</dbReference>
<keyword evidence="3" id="KW-1185">Reference proteome</keyword>
<gene>
    <name evidence="2" type="ORF">T1815_06531</name>
</gene>
<organism evidence="2 3">
    <name type="scientific">Agathobacter rectalis</name>
    <dbReference type="NCBI Taxonomy" id="39491"/>
    <lineage>
        <taxon>Bacteria</taxon>
        <taxon>Bacillati</taxon>
        <taxon>Bacillota</taxon>
        <taxon>Clostridia</taxon>
        <taxon>Lachnospirales</taxon>
        <taxon>Lachnospiraceae</taxon>
        <taxon>Agathobacter</taxon>
    </lineage>
</organism>